<protein>
    <recommendedName>
        <fullName evidence="4">DNA gyrase subunit B</fullName>
    </recommendedName>
</protein>
<name>A0A857JM51_9ALTE</name>
<feature type="transmembrane region" description="Helical" evidence="1">
    <location>
        <begin position="126"/>
        <end position="146"/>
    </location>
</feature>
<dbReference type="AlphaFoldDB" id="A0A857JM51"/>
<sequence length="180" mass="20726">MKKFFTLLVILLSICYPFIVYWGLQRFEAKWILPLVLIILSLRWLSKKQESERKLVIFSVLSLLVIIMLADQQTGLKFYPVVMNVGFFALFAGSLLTNESLVEKLARLKEPELPQSAIRYTRKVTLAWSVFFIINGTIACLTALFATDEIWVLYNGLIAYVLMGMLATGEWLIRLRVRKA</sequence>
<feature type="transmembrane region" description="Helical" evidence="1">
    <location>
        <begin position="55"/>
        <end position="72"/>
    </location>
</feature>
<feature type="transmembrane region" description="Helical" evidence="1">
    <location>
        <begin position="78"/>
        <end position="97"/>
    </location>
</feature>
<keyword evidence="1" id="KW-1133">Transmembrane helix</keyword>
<dbReference type="KEGG" id="pmes:FX988_02327"/>
<gene>
    <name evidence="2" type="ORF">FX988_02327</name>
</gene>
<dbReference type="OrthoDB" id="8537043at2"/>
<proteinExistence type="predicted"/>
<accession>A0A857JM51</accession>
<feature type="transmembrane region" description="Helical" evidence="1">
    <location>
        <begin position="152"/>
        <end position="173"/>
    </location>
</feature>
<evidence type="ECO:0000313" key="2">
    <source>
        <dbReference type="EMBL" id="QHJ12081.1"/>
    </source>
</evidence>
<reference evidence="2 3" key="1">
    <citation type="submission" date="2019-12" db="EMBL/GenBank/DDBJ databases">
        <title>Genome sequencing and assembly of endphytes of Porphyra tenera.</title>
        <authorList>
            <person name="Park J.M."/>
            <person name="Shin R."/>
            <person name="Jo S.H."/>
        </authorList>
    </citation>
    <scope>NUCLEOTIDE SEQUENCE [LARGE SCALE GENOMIC DNA]</scope>
    <source>
        <strain evidence="2 3">GPM4</strain>
    </source>
</reference>
<dbReference type="EMBL" id="CP047656">
    <property type="protein sequence ID" value="QHJ12081.1"/>
    <property type="molecule type" value="Genomic_DNA"/>
</dbReference>
<organism evidence="2 3">
    <name type="scientific">Paraglaciecola mesophila</name>
    <dbReference type="NCBI Taxonomy" id="197222"/>
    <lineage>
        <taxon>Bacteria</taxon>
        <taxon>Pseudomonadati</taxon>
        <taxon>Pseudomonadota</taxon>
        <taxon>Gammaproteobacteria</taxon>
        <taxon>Alteromonadales</taxon>
        <taxon>Alteromonadaceae</taxon>
        <taxon>Paraglaciecola</taxon>
    </lineage>
</organism>
<dbReference type="Proteomes" id="UP000464524">
    <property type="component" value="Chromosome"/>
</dbReference>
<feature type="transmembrane region" description="Helical" evidence="1">
    <location>
        <begin position="27"/>
        <end position="46"/>
    </location>
</feature>
<dbReference type="RefSeq" id="WP_160179985.1">
    <property type="nucleotide sequence ID" value="NZ_CP047656.1"/>
</dbReference>
<evidence type="ECO:0000256" key="1">
    <source>
        <dbReference type="SAM" id="Phobius"/>
    </source>
</evidence>
<keyword evidence="1" id="KW-0472">Membrane</keyword>
<keyword evidence="1" id="KW-0812">Transmembrane</keyword>
<evidence type="ECO:0008006" key="4">
    <source>
        <dbReference type="Google" id="ProtNLM"/>
    </source>
</evidence>
<evidence type="ECO:0000313" key="3">
    <source>
        <dbReference type="Proteomes" id="UP000464524"/>
    </source>
</evidence>
<keyword evidence="3" id="KW-1185">Reference proteome</keyword>